<proteinExistence type="predicted"/>
<dbReference type="Proteomes" id="UP000231466">
    <property type="component" value="Unassembled WGS sequence"/>
</dbReference>
<dbReference type="EMBL" id="PFAH01000002">
    <property type="protein sequence ID" value="PIR98137.1"/>
    <property type="molecule type" value="Genomic_DNA"/>
</dbReference>
<dbReference type="AlphaFoldDB" id="A0A2H0VGA3"/>
<sequence>MTFWDFTIHVIDKRDRKYRLNEQMEKMWFHKMKVSKSPFSYYYPFFWGKTKPVDDRNGWKRYDLFWIFYWGMATILLLTYIFLS</sequence>
<name>A0A2H0VGA3_9BACT</name>
<gene>
    <name evidence="2" type="ORF">COT89_00255</name>
</gene>
<feature type="transmembrane region" description="Helical" evidence="1">
    <location>
        <begin position="64"/>
        <end position="83"/>
    </location>
</feature>
<keyword evidence="1" id="KW-0472">Membrane</keyword>
<accession>A0A2H0VGA3</accession>
<evidence type="ECO:0000313" key="2">
    <source>
        <dbReference type="EMBL" id="PIR98137.1"/>
    </source>
</evidence>
<keyword evidence="1" id="KW-0812">Transmembrane</keyword>
<organism evidence="2 3">
    <name type="scientific">Candidatus Colwellbacteria bacterium CG10_big_fil_rev_8_21_14_0_10_42_22</name>
    <dbReference type="NCBI Taxonomy" id="1974540"/>
    <lineage>
        <taxon>Bacteria</taxon>
        <taxon>Candidatus Colwelliibacteriota</taxon>
    </lineage>
</organism>
<evidence type="ECO:0000313" key="3">
    <source>
        <dbReference type="Proteomes" id="UP000231466"/>
    </source>
</evidence>
<keyword evidence="1" id="KW-1133">Transmembrane helix</keyword>
<comment type="caution">
    <text evidence="2">The sequence shown here is derived from an EMBL/GenBank/DDBJ whole genome shotgun (WGS) entry which is preliminary data.</text>
</comment>
<evidence type="ECO:0000256" key="1">
    <source>
        <dbReference type="SAM" id="Phobius"/>
    </source>
</evidence>
<reference evidence="3" key="1">
    <citation type="submission" date="2017-09" db="EMBL/GenBank/DDBJ databases">
        <title>Depth-based differentiation of microbial function through sediment-hosted aquifers and enrichment of novel symbionts in the deep terrestrial subsurface.</title>
        <authorList>
            <person name="Probst A.J."/>
            <person name="Ladd B."/>
            <person name="Jarett J.K."/>
            <person name="Geller-Mcgrath D.E."/>
            <person name="Sieber C.M.K."/>
            <person name="Emerson J.B."/>
            <person name="Anantharaman K."/>
            <person name="Thomas B.C."/>
            <person name="Malmstrom R."/>
            <person name="Stieglmeier M."/>
            <person name="Klingl A."/>
            <person name="Woyke T."/>
            <person name="Ryan C.M."/>
            <person name="Banfield J.F."/>
        </authorList>
    </citation>
    <scope>NUCLEOTIDE SEQUENCE [LARGE SCALE GENOMIC DNA]</scope>
</reference>
<protein>
    <submittedName>
        <fullName evidence="2">Uncharacterized protein</fullName>
    </submittedName>
</protein>